<dbReference type="Proteomes" id="UP000599109">
    <property type="component" value="Unassembled WGS sequence"/>
</dbReference>
<reference evidence="3 4" key="1">
    <citation type="journal article" date="2017" name="Int. J. Syst. Evol. Microbiol.">
        <title>Ramlibacter monticola sp. nov., isolated from forest soil.</title>
        <authorList>
            <person name="Chaudhary D.K."/>
            <person name="Kim J."/>
        </authorList>
    </citation>
    <scope>NUCLEOTIDE SEQUENCE [LARGE SCALE GENOMIC DNA]</scope>
    <source>
        <strain evidence="3 4">KACC 19175</strain>
    </source>
</reference>
<keyword evidence="1" id="KW-1133">Transmembrane helix</keyword>
<dbReference type="NCBIfam" id="NF037970">
    <property type="entry name" value="vanZ_1"/>
    <property type="match status" value="1"/>
</dbReference>
<evidence type="ECO:0000313" key="4">
    <source>
        <dbReference type="Proteomes" id="UP000599109"/>
    </source>
</evidence>
<organism evidence="3 4">
    <name type="scientific">Ramlibacter monticola</name>
    <dbReference type="NCBI Taxonomy" id="1926872"/>
    <lineage>
        <taxon>Bacteria</taxon>
        <taxon>Pseudomonadati</taxon>
        <taxon>Pseudomonadota</taxon>
        <taxon>Betaproteobacteria</taxon>
        <taxon>Burkholderiales</taxon>
        <taxon>Comamonadaceae</taxon>
        <taxon>Ramlibacter</taxon>
    </lineage>
</organism>
<dbReference type="InterPro" id="IPR006976">
    <property type="entry name" value="VanZ-like"/>
</dbReference>
<feature type="transmembrane region" description="Helical" evidence="1">
    <location>
        <begin position="83"/>
        <end position="101"/>
    </location>
</feature>
<feature type="transmembrane region" description="Helical" evidence="1">
    <location>
        <begin position="107"/>
        <end position="129"/>
    </location>
</feature>
<comment type="caution">
    <text evidence="3">The sequence shown here is derived from an EMBL/GenBank/DDBJ whole genome shotgun (WGS) entry which is preliminary data.</text>
</comment>
<keyword evidence="4" id="KW-1185">Reference proteome</keyword>
<feature type="domain" description="VanZ-like" evidence="2">
    <location>
        <begin position="45"/>
        <end position="128"/>
    </location>
</feature>
<protein>
    <submittedName>
        <fullName evidence="3">VanZ family protein</fullName>
    </submittedName>
</protein>
<keyword evidence="1" id="KW-0812">Transmembrane</keyword>
<dbReference type="AlphaFoldDB" id="A0A936Z4K2"/>
<keyword evidence="1" id="KW-0472">Membrane</keyword>
<dbReference type="RefSeq" id="WP_201677686.1">
    <property type="nucleotide sequence ID" value="NZ_JAEQNE010000011.1"/>
</dbReference>
<dbReference type="Pfam" id="PF04892">
    <property type="entry name" value="VanZ"/>
    <property type="match status" value="1"/>
</dbReference>
<name>A0A936Z4K2_9BURK</name>
<dbReference type="EMBL" id="JAEQNE010000011">
    <property type="protein sequence ID" value="MBL0395015.1"/>
    <property type="molecule type" value="Genomic_DNA"/>
</dbReference>
<proteinExistence type="predicted"/>
<gene>
    <name evidence="3" type="ORF">JJ685_28030</name>
</gene>
<sequence length="143" mass="15515">MALSSRSLPRILLLLVLALVVVSMIAPSSALDFLRFEYDWVDRLFDTLATVTPAGADIDHLAAFGLLGFVAHYGWRRGRSWQVALALLTIAALVEFVQIWIPGRQAAVTHALLDVVGGMAGFGLAWLLSYAWGSESLPRPPAV</sequence>
<evidence type="ECO:0000256" key="1">
    <source>
        <dbReference type="SAM" id="Phobius"/>
    </source>
</evidence>
<accession>A0A936Z4K2</accession>
<feature type="transmembrane region" description="Helical" evidence="1">
    <location>
        <begin position="54"/>
        <end position="71"/>
    </location>
</feature>
<evidence type="ECO:0000259" key="2">
    <source>
        <dbReference type="Pfam" id="PF04892"/>
    </source>
</evidence>
<evidence type="ECO:0000313" key="3">
    <source>
        <dbReference type="EMBL" id="MBL0395015.1"/>
    </source>
</evidence>